<keyword evidence="2" id="KW-1185">Reference proteome</keyword>
<dbReference type="Gene3D" id="1.25.40.10">
    <property type="entry name" value="Tetratricopeptide repeat domain"/>
    <property type="match status" value="1"/>
</dbReference>
<proteinExistence type="predicted"/>
<accession>A0A9N9A4H1</accession>
<comment type="caution">
    <text evidence="1">The sequence shown here is derived from an EMBL/GenBank/DDBJ whole genome shotgun (WGS) entry which is preliminary data.</text>
</comment>
<dbReference type="OrthoDB" id="2432001at2759"/>
<gene>
    <name evidence="1" type="ORF">DERYTH_LOCUS3667</name>
</gene>
<dbReference type="Proteomes" id="UP000789405">
    <property type="component" value="Unassembled WGS sequence"/>
</dbReference>
<protein>
    <submittedName>
        <fullName evidence="1">1512_t:CDS:1</fullName>
    </submittedName>
</protein>
<sequence length="226" mass="26811">MSEQVFFKISIFIQAQSKNYNQSQKFQQRVKNLGNRYSNKGLLEIYLEIAKNNPEFLIEAKYKIAFHYKTHGKYQDILNIAKEIPDDYKNIKMLMAYCYKKIDDEESAFKLYKEIANKNISSQSDKMDNIRYTNQPNLANPDFLTENKKNIINYLYNTIYLNYSDLTGIPNMNNLDFIQFMKTKVKNPEDIEKNLLKFVFTKKIPLTKQNKCLSRSIKNILMKKPM</sequence>
<dbReference type="AlphaFoldDB" id="A0A9N9A4H1"/>
<name>A0A9N9A4H1_9GLOM</name>
<dbReference type="EMBL" id="CAJVPY010001321">
    <property type="protein sequence ID" value="CAG8516831.1"/>
    <property type="molecule type" value="Genomic_DNA"/>
</dbReference>
<organism evidence="1 2">
    <name type="scientific">Dentiscutata erythropus</name>
    <dbReference type="NCBI Taxonomy" id="1348616"/>
    <lineage>
        <taxon>Eukaryota</taxon>
        <taxon>Fungi</taxon>
        <taxon>Fungi incertae sedis</taxon>
        <taxon>Mucoromycota</taxon>
        <taxon>Glomeromycotina</taxon>
        <taxon>Glomeromycetes</taxon>
        <taxon>Diversisporales</taxon>
        <taxon>Gigasporaceae</taxon>
        <taxon>Dentiscutata</taxon>
    </lineage>
</organism>
<evidence type="ECO:0000313" key="2">
    <source>
        <dbReference type="Proteomes" id="UP000789405"/>
    </source>
</evidence>
<feature type="non-terminal residue" evidence="1">
    <location>
        <position position="226"/>
    </location>
</feature>
<reference evidence="1" key="1">
    <citation type="submission" date="2021-06" db="EMBL/GenBank/DDBJ databases">
        <authorList>
            <person name="Kallberg Y."/>
            <person name="Tangrot J."/>
            <person name="Rosling A."/>
        </authorList>
    </citation>
    <scope>NUCLEOTIDE SEQUENCE</scope>
    <source>
        <strain evidence="1">MA453B</strain>
    </source>
</reference>
<evidence type="ECO:0000313" key="1">
    <source>
        <dbReference type="EMBL" id="CAG8516831.1"/>
    </source>
</evidence>
<dbReference type="InterPro" id="IPR011990">
    <property type="entry name" value="TPR-like_helical_dom_sf"/>
</dbReference>